<proteinExistence type="predicted"/>
<dbReference type="SMART" id="SM00448">
    <property type="entry name" value="REC"/>
    <property type="match status" value="1"/>
</dbReference>
<dbReference type="PROSITE" id="PS00622">
    <property type="entry name" value="HTH_LUXR_1"/>
    <property type="match status" value="1"/>
</dbReference>
<organism evidence="8 9">
    <name type="scientific">Pendulispora rubella</name>
    <dbReference type="NCBI Taxonomy" id="2741070"/>
    <lineage>
        <taxon>Bacteria</taxon>
        <taxon>Pseudomonadati</taxon>
        <taxon>Myxococcota</taxon>
        <taxon>Myxococcia</taxon>
        <taxon>Myxococcales</taxon>
        <taxon>Sorangiineae</taxon>
        <taxon>Pendulisporaceae</taxon>
        <taxon>Pendulispora</taxon>
    </lineage>
</organism>
<dbReference type="Pfam" id="PF00196">
    <property type="entry name" value="GerE"/>
    <property type="match status" value="1"/>
</dbReference>
<evidence type="ECO:0000256" key="1">
    <source>
        <dbReference type="ARBA" id="ARBA00022553"/>
    </source>
</evidence>
<dbReference type="InterPro" id="IPR039420">
    <property type="entry name" value="WalR-like"/>
</dbReference>
<evidence type="ECO:0000256" key="4">
    <source>
        <dbReference type="ARBA" id="ARBA00023163"/>
    </source>
</evidence>
<feature type="modified residue" description="4-aspartylphosphate" evidence="5">
    <location>
        <position position="54"/>
    </location>
</feature>
<keyword evidence="3" id="KW-0238">DNA-binding</keyword>
<dbReference type="SUPFAM" id="SSF46894">
    <property type="entry name" value="C-terminal effector domain of the bipartite response regulators"/>
    <property type="match status" value="1"/>
</dbReference>
<dbReference type="RefSeq" id="WP_394830594.1">
    <property type="nucleotide sequence ID" value="NZ_CP089929.1"/>
</dbReference>
<keyword evidence="1 5" id="KW-0597">Phosphoprotein</keyword>
<dbReference type="InterPro" id="IPR000792">
    <property type="entry name" value="Tscrpt_reg_LuxR_C"/>
</dbReference>
<dbReference type="PANTHER" id="PTHR43214">
    <property type="entry name" value="TWO-COMPONENT RESPONSE REGULATOR"/>
    <property type="match status" value="1"/>
</dbReference>
<reference evidence="8" key="1">
    <citation type="submission" date="2021-12" db="EMBL/GenBank/DDBJ databases">
        <title>Discovery of the Pendulisporaceae a myxobacterial family with distinct sporulation behavior and unique specialized metabolism.</title>
        <authorList>
            <person name="Garcia R."/>
            <person name="Popoff A."/>
            <person name="Bader C.D."/>
            <person name="Loehr J."/>
            <person name="Walesch S."/>
            <person name="Walt C."/>
            <person name="Boldt J."/>
            <person name="Bunk B."/>
            <person name="Haeckl F.J.F.P.J."/>
            <person name="Gunesch A.P."/>
            <person name="Birkelbach J."/>
            <person name="Nuebel U."/>
            <person name="Pietschmann T."/>
            <person name="Bach T."/>
            <person name="Mueller R."/>
        </authorList>
    </citation>
    <scope>NUCLEOTIDE SEQUENCE</scope>
    <source>
        <strain evidence="8">MSr11367</strain>
    </source>
</reference>
<dbReference type="SUPFAM" id="SSF52172">
    <property type="entry name" value="CheY-like"/>
    <property type="match status" value="1"/>
</dbReference>
<feature type="domain" description="Response regulatory" evidence="7">
    <location>
        <begin position="3"/>
        <end position="119"/>
    </location>
</feature>
<dbReference type="PANTHER" id="PTHR43214:SF24">
    <property type="entry name" value="TRANSCRIPTIONAL REGULATORY PROTEIN NARL-RELATED"/>
    <property type="match status" value="1"/>
</dbReference>
<evidence type="ECO:0000259" key="6">
    <source>
        <dbReference type="PROSITE" id="PS50043"/>
    </source>
</evidence>
<accession>A0ABZ2KXG9</accession>
<dbReference type="Gene3D" id="3.40.50.2300">
    <property type="match status" value="1"/>
</dbReference>
<dbReference type="PROSITE" id="PS50110">
    <property type="entry name" value="RESPONSE_REGULATORY"/>
    <property type="match status" value="1"/>
</dbReference>
<dbReference type="CDD" id="cd17535">
    <property type="entry name" value="REC_NarL-like"/>
    <property type="match status" value="1"/>
</dbReference>
<dbReference type="Pfam" id="PF00072">
    <property type="entry name" value="Response_reg"/>
    <property type="match status" value="1"/>
</dbReference>
<dbReference type="InterPro" id="IPR016032">
    <property type="entry name" value="Sig_transdc_resp-reg_C-effctor"/>
</dbReference>
<keyword evidence="2" id="KW-0805">Transcription regulation</keyword>
<dbReference type="PROSITE" id="PS50043">
    <property type="entry name" value="HTH_LUXR_2"/>
    <property type="match status" value="1"/>
</dbReference>
<sequence>MIRVVLADDHTLVREGIRTLLALVDDIVLVGEAGDGEQTLRVVDEVRPDVLLLDMRMPKGDGCFVVTELAQRGILPATLILTTFDDDDAALAVVRAGARGFLLKDVTLERLVAAVRELAAGGTMIHPALTARAERELAKPAAEGPADAAELTTREREVLRLLAAGYSNREIAKALFVAEGTVKNHVSNILTKMGVRDRTRAVLKAAEWGVL</sequence>
<dbReference type="EMBL" id="CP089983">
    <property type="protein sequence ID" value="WXB00987.1"/>
    <property type="molecule type" value="Genomic_DNA"/>
</dbReference>
<evidence type="ECO:0000256" key="5">
    <source>
        <dbReference type="PROSITE-ProRule" id="PRU00169"/>
    </source>
</evidence>
<dbReference type="InterPro" id="IPR058245">
    <property type="entry name" value="NreC/VraR/RcsB-like_REC"/>
</dbReference>
<dbReference type="CDD" id="cd06170">
    <property type="entry name" value="LuxR_C_like"/>
    <property type="match status" value="1"/>
</dbReference>
<evidence type="ECO:0000256" key="2">
    <source>
        <dbReference type="ARBA" id="ARBA00023015"/>
    </source>
</evidence>
<feature type="domain" description="HTH luxR-type" evidence="6">
    <location>
        <begin position="144"/>
        <end position="209"/>
    </location>
</feature>
<evidence type="ECO:0000313" key="8">
    <source>
        <dbReference type="EMBL" id="WXB00987.1"/>
    </source>
</evidence>
<protein>
    <submittedName>
        <fullName evidence="8">Response regulator transcription factor</fullName>
    </submittedName>
</protein>
<evidence type="ECO:0000259" key="7">
    <source>
        <dbReference type="PROSITE" id="PS50110"/>
    </source>
</evidence>
<evidence type="ECO:0000313" key="9">
    <source>
        <dbReference type="Proteomes" id="UP001374803"/>
    </source>
</evidence>
<gene>
    <name evidence="8" type="ORF">LVJ94_29215</name>
</gene>
<evidence type="ECO:0000256" key="3">
    <source>
        <dbReference type="ARBA" id="ARBA00023125"/>
    </source>
</evidence>
<keyword evidence="4" id="KW-0804">Transcription</keyword>
<dbReference type="PRINTS" id="PR00038">
    <property type="entry name" value="HTHLUXR"/>
</dbReference>
<name>A0ABZ2KXG9_9BACT</name>
<dbReference type="SMART" id="SM00421">
    <property type="entry name" value="HTH_LUXR"/>
    <property type="match status" value="1"/>
</dbReference>
<dbReference type="InterPro" id="IPR011006">
    <property type="entry name" value="CheY-like_superfamily"/>
</dbReference>
<dbReference type="Proteomes" id="UP001374803">
    <property type="component" value="Chromosome"/>
</dbReference>
<dbReference type="InterPro" id="IPR001789">
    <property type="entry name" value="Sig_transdc_resp-reg_receiver"/>
</dbReference>
<keyword evidence="9" id="KW-1185">Reference proteome</keyword>